<reference evidence="2" key="1">
    <citation type="journal article" date="2022" name="bioRxiv">
        <title>Sequencing and chromosome-scale assembly of the giantPleurodeles waltlgenome.</title>
        <authorList>
            <person name="Brown T."/>
            <person name="Elewa A."/>
            <person name="Iarovenko S."/>
            <person name="Subramanian E."/>
            <person name="Araus A.J."/>
            <person name="Petzold A."/>
            <person name="Susuki M."/>
            <person name="Suzuki K.-i.T."/>
            <person name="Hayashi T."/>
            <person name="Toyoda A."/>
            <person name="Oliveira C."/>
            <person name="Osipova E."/>
            <person name="Leigh N.D."/>
            <person name="Simon A."/>
            <person name="Yun M.H."/>
        </authorList>
    </citation>
    <scope>NUCLEOTIDE SEQUENCE</scope>
    <source>
        <strain evidence="2">20211129_DDA</strain>
        <tissue evidence="2">Liver</tissue>
    </source>
</reference>
<sequence>MSESDKETSESDSITQDDVKSIVLEEMQIVCIDQKHHEEESRGTAQEKDNLKADCKKTQDQKKQKNEKNTN</sequence>
<name>A0AAV7WVC4_PLEWA</name>
<evidence type="ECO:0000313" key="3">
    <source>
        <dbReference type="Proteomes" id="UP001066276"/>
    </source>
</evidence>
<accession>A0AAV7WVC4</accession>
<keyword evidence="3" id="KW-1185">Reference proteome</keyword>
<evidence type="ECO:0000256" key="1">
    <source>
        <dbReference type="SAM" id="MobiDB-lite"/>
    </source>
</evidence>
<dbReference type="AlphaFoldDB" id="A0AAV7WVC4"/>
<gene>
    <name evidence="2" type="ORF">NDU88_003451</name>
</gene>
<protein>
    <submittedName>
        <fullName evidence="2">Uncharacterized protein</fullName>
    </submittedName>
</protein>
<evidence type="ECO:0000313" key="2">
    <source>
        <dbReference type="EMBL" id="KAJ1215844.1"/>
    </source>
</evidence>
<organism evidence="2 3">
    <name type="scientific">Pleurodeles waltl</name>
    <name type="common">Iberian ribbed newt</name>
    <dbReference type="NCBI Taxonomy" id="8319"/>
    <lineage>
        <taxon>Eukaryota</taxon>
        <taxon>Metazoa</taxon>
        <taxon>Chordata</taxon>
        <taxon>Craniata</taxon>
        <taxon>Vertebrata</taxon>
        <taxon>Euteleostomi</taxon>
        <taxon>Amphibia</taxon>
        <taxon>Batrachia</taxon>
        <taxon>Caudata</taxon>
        <taxon>Salamandroidea</taxon>
        <taxon>Salamandridae</taxon>
        <taxon>Pleurodelinae</taxon>
        <taxon>Pleurodeles</taxon>
    </lineage>
</organism>
<dbReference type="Proteomes" id="UP001066276">
    <property type="component" value="Chromosome 1_1"/>
</dbReference>
<feature type="region of interest" description="Disordered" evidence="1">
    <location>
        <begin position="1"/>
        <end position="20"/>
    </location>
</feature>
<proteinExistence type="predicted"/>
<dbReference type="EMBL" id="JANPWB010000001">
    <property type="protein sequence ID" value="KAJ1215844.1"/>
    <property type="molecule type" value="Genomic_DNA"/>
</dbReference>
<feature type="compositionally biased region" description="Basic and acidic residues" evidence="1">
    <location>
        <begin position="33"/>
        <end position="71"/>
    </location>
</feature>
<feature type="region of interest" description="Disordered" evidence="1">
    <location>
        <begin position="32"/>
        <end position="71"/>
    </location>
</feature>
<comment type="caution">
    <text evidence="2">The sequence shown here is derived from an EMBL/GenBank/DDBJ whole genome shotgun (WGS) entry which is preliminary data.</text>
</comment>